<proteinExistence type="predicted"/>
<feature type="compositionally biased region" description="Basic and acidic residues" evidence="1">
    <location>
        <begin position="148"/>
        <end position="157"/>
    </location>
</feature>
<feature type="compositionally biased region" description="Basic and acidic residues" evidence="1">
    <location>
        <begin position="190"/>
        <end position="200"/>
    </location>
</feature>
<feature type="compositionally biased region" description="Polar residues" evidence="1">
    <location>
        <begin position="222"/>
        <end position="232"/>
    </location>
</feature>
<feature type="compositionally biased region" description="Low complexity" evidence="1">
    <location>
        <begin position="169"/>
        <end position="181"/>
    </location>
</feature>
<reference evidence="2 3" key="1">
    <citation type="journal article" date="2019" name="Nat. Ecol. Evol.">
        <title>Megaphylogeny resolves global patterns of mushroom evolution.</title>
        <authorList>
            <person name="Varga T."/>
            <person name="Krizsan K."/>
            <person name="Foldi C."/>
            <person name="Dima B."/>
            <person name="Sanchez-Garcia M."/>
            <person name="Sanchez-Ramirez S."/>
            <person name="Szollosi G.J."/>
            <person name="Szarkandi J.G."/>
            <person name="Papp V."/>
            <person name="Albert L."/>
            <person name="Andreopoulos W."/>
            <person name="Angelini C."/>
            <person name="Antonin V."/>
            <person name="Barry K.W."/>
            <person name="Bougher N.L."/>
            <person name="Buchanan P."/>
            <person name="Buyck B."/>
            <person name="Bense V."/>
            <person name="Catcheside P."/>
            <person name="Chovatia M."/>
            <person name="Cooper J."/>
            <person name="Damon W."/>
            <person name="Desjardin D."/>
            <person name="Finy P."/>
            <person name="Geml J."/>
            <person name="Haridas S."/>
            <person name="Hughes K."/>
            <person name="Justo A."/>
            <person name="Karasinski D."/>
            <person name="Kautmanova I."/>
            <person name="Kiss B."/>
            <person name="Kocsube S."/>
            <person name="Kotiranta H."/>
            <person name="LaButti K.M."/>
            <person name="Lechner B.E."/>
            <person name="Liimatainen K."/>
            <person name="Lipzen A."/>
            <person name="Lukacs Z."/>
            <person name="Mihaltcheva S."/>
            <person name="Morgado L.N."/>
            <person name="Niskanen T."/>
            <person name="Noordeloos M.E."/>
            <person name="Ohm R.A."/>
            <person name="Ortiz-Santana B."/>
            <person name="Ovrebo C."/>
            <person name="Racz N."/>
            <person name="Riley R."/>
            <person name="Savchenko A."/>
            <person name="Shiryaev A."/>
            <person name="Soop K."/>
            <person name="Spirin V."/>
            <person name="Szebenyi C."/>
            <person name="Tomsovsky M."/>
            <person name="Tulloss R.E."/>
            <person name="Uehling J."/>
            <person name="Grigoriev I.V."/>
            <person name="Vagvolgyi C."/>
            <person name="Papp T."/>
            <person name="Martin F.M."/>
            <person name="Miettinen O."/>
            <person name="Hibbett D.S."/>
            <person name="Nagy L.G."/>
        </authorList>
    </citation>
    <scope>NUCLEOTIDE SEQUENCE [LARGE SCALE GENOMIC DNA]</scope>
    <source>
        <strain evidence="2 3">FP101781</strain>
    </source>
</reference>
<dbReference type="EMBL" id="QPFP01000026">
    <property type="protein sequence ID" value="TEB29774.1"/>
    <property type="molecule type" value="Genomic_DNA"/>
</dbReference>
<evidence type="ECO:0000256" key="1">
    <source>
        <dbReference type="SAM" id="MobiDB-lite"/>
    </source>
</evidence>
<name>A0A4Y7T745_COPMI</name>
<gene>
    <name evidence="2" type="ORF">FA13DRAFT_626931</name>
</gene>
<feature type="region of interest" description="Disordered" evidence="1">
    <location>
        <begin position="1"/>
        <end position="106"/>
    </location>
</feature>
<evidence type="ECO:0000313" key="3">
    <source>
        <dbReference type="Proteomes" id="UP000298030"/>
    </source>
</evidence>
<sequence length="258" mass="27300">MSGRRSFSATVISRSNSENSAPSRTPGHTRKGSSISNALSGAGHPRRSLGSVLGNGNIANRGSSGGSVPFTKHGGKGSTTVEKFDSDANKENIAPLRLVSLTTPSPKRRQVKRFYSDSFARSASLSTTEDESLRIHVIKLTSLDVEDSDGKSKDSNAKRKMKNTITSLTPTPRATKATTTTLEMNGKVLLRVERSIHDTDSSDSESSESDSDSGSEDYDSMKSGNLLQSNVQGVAGDSEESLLSAEEKGVASAGEKLD</sequence>
<organism evidence="2 3">
    <name type="scientific">Coprinellus micaceus</name>
    <name type="common">Glistening ink-cap mushroom</name>
    <name type="synonym">Coprinus micaceus</name>
    <dbReference type="NCBI Taxonomy" id="71717"/>
    <lineage>
        <taxon>Eukaryota</taxon>
        <taxon>Fungi</taxon>
        <taxon>Dikarya</taxon>
        <taxon>Basidiomycota</taxon>
        <taxon>Agaricomycotina</taxon>
        <taxon>Agaricomycetes</taxon>
        <taxon>Agaricomycetidae</taxon>
        <taxon>Agaricales</taxon>
        <taxon>Agaricineae</taxon>
        <taxon>Psathyrellaceae</taxon>
        <taxon>Coprinellus</taxon>
    </lineage>
</organism>
<protein>
    <submittedName>
        <fullName evidence="2">Uncharacterized protein</fullName>
    </submittedName>
</protein>
<dbReference type="AlphaFoldDB" id="A0A4Y7T745"/>
<accession>A0A4Y7T745</accession>
<feature type="compositionally biased region" description="Polar residues" evidence="1">
    <location>
        <begin position="1"/>
        <end position="23"/>
    </location>
</feature>
<dbReference type="OrthoDB" id="3049124at2759"/>
<evidence type="ECO:0000313" key="2">
    <source>
        <dbReference type="EMBL" id="TEB29774.1"/>
    </source>
</evidence>
<feature type="region of interest" description="Disordered" evidence="1">
    <location>
        <begin position="144"/>
        <end position="258"/>
    </location>
</feature>
<feature type="compositionally biased region" description="Acidic residues" evidence="1">
    <location>
        <begin position="201"/>
        <end position="218"/>
    </location>
</feature>
<comment type="caution">
    <text evidence="2">The sequence shown here is derived from an EMBL/GenBank/DDBJ whole genome shotgun (WGS) entry which is preliminary data.</text>
</comment>
<keyword evidence="3" id="KW-1185">Reference proteome</keyword>
<dbReference type="Proteomes" id="UP000298030">
    <property type="component" value="Unassembled WGS sequence"/>
</dbReference>
<feature type="compositionally biased region" description="Basic and acidic residues" evidence="1">
    <location>
        <begin position="245"/>
        <end position="258"/>
    </location>
</feature>